<dbReference type="NCBIfam" id="TIGR02087">
    <property type="entry name" value="LEUD_arch"/>
    <property type="match status" value="1"/>
</dbReference>
<comment type="pathway">
    <text evidence="2">Amino-acid biosynthesis; L-leucine biosynthesis; L-leucine from 3-methyl-2-oxobutanoate: step 2/4.</text>
</comment>
<dbReference type="InterPro" id="IPR011827">
    <property type="entry name" value="LeuD_type2/HacB/DmdB"/>
</dbReference>
<gene>
    <name evidence="9" type="ORF">BIY26_22565</name>
</gene>
<comment type="catalytic activity">
    <reaction evidence="1">
        <text>(2R,3S)-3-isopropylmalate = (2S)-2-isopropylmalate</text>
        <dbReference type="Rhea" id="RHEA:32287"/>
        <dbReference type="ChEBI" id="CHEBI:1178"/>
        <dbReference type="ChEBI" id="CHEBI:35121"/>
        <dbReference type="EC" id="4.2.1.33"/>
    </reaction>
</comment>
<dbReference type="PANTHER" id="PTHR43345:SF9">
    <property type="entry name" value="3-ISOPROPYLMALATE DEHYDRATASE SMALL SUBUNIT"/>
    <property type="match status" value="1"/>
</dbReference>
<keyword evidence="7" id="KW-0100">Branched-chain amino acid biosynthesis</keyword>
<keyword evidence="6" id="KW-0456">Lyase</keyword>
<dbReference type="KEGG" id="bgj:AWC36_21460"/>
<dbReference type="Pfam" id="PF00694">
    <property type="entry name" value="Aconitase_C"/>
    <property type="match status" value="1"/>
</dbReference>
<evidence type="ECO:0000256" key="6">
    <source>
        <dbReference type="ARBA" id="ARBA00023239"/>
    </source>
</evidence>
<evidence type="ECO:0000256" key="3">
    <source>
        <dbReference type="ARBA" id="ARBA00011998"/>
    </source>
</evidence>
<evidence type="ECO:0000256" key="1">
    <source>
        <dbReference type="ARBA" id="ARBA00000491"/>
    </source>
</evidence>
<keyword evidence="4" id="KW-0432">Leucine biosynthesis</keyword>
<sequence>MNEYHKLCVRTMSRIISTDDIIPGRYKHMYTDTDELAKHVFENIFPGLADTFAPGDVICSTDTFGIGSSREQAVSSLISAGIHTVIAPRFGRIFFRNAWNLGLVAIEIARLPITEGDQISIDLDSGELRGDFGLTRFAPPPNRMLEMVKQGGLLAMISRQLASQSSLNEGGTPQ</sequence>
<dbReference type="Proteomes" id="UP000285972">
    <property type="component" value="Unassembled WGS sequence"/>
</dbReference>
<dbReference type="InterPro" id="IPR000573">
    <property type="entry name" value="AconitaseA/IPMdHydase_ssu_swvl"/>
</dbReference>
<evidence type="ECO:0000256" key="7">
    <source>
        <dbReference type="ARBA" id="ARBA00023304"/>
    </source>
</evidence>
<dbReference type="GeneID" id="70909400"/>
<proteinExistence type="predicted"/>
<dbReference type="EMBL" id="MJLX01000115">
    <property type="protein sequence ID" value="RLM16040.1"/>
    <property type="molecule type" value="Genomic_DNA"/>
</dbReference>
<organism evidence="9 10">
    <name type="scientific">Brenneria goodwinii</name>
    <dbReference type="NCBI Taxonomy" id="1109412"/>
    <lineage>
        <taxon>Bacteria</taxon>
        <taxon>Pseudomonadati</taxon>
        <taxon>Pseudomonadota</taxon>
        <taxon>Gammaproteobacteria</taxon>
        <taxon>Enterobacterales</taxon>
        <taxon>Pectobacteriaceae</taxon>
        <taxon>Brenneria</taxon>
    </lineage>
</organism>
<evidence type="ECO:0000313" key="10">
    <source>
        <dbReference type="Proteomes" id="UP000285972"/>
    </source>
</evidence>
<dbReference type="AlphaFoldDB" id="A0AAE8ENP1"/>
<evidence type="ECO:0000259" key="8">
    <source>
        <dbReference type="Pfam" id="PF00694"/>
    </source>
</evidence>
<dbReference type="GO" id="GO:0009098">
    <property type="term" value="P:L-leucine biosynthetic process"/>
    <property type="evidence" value="ECO:0007669"/>
    <property type="project" value="UniProtKB-KW"/>
</dbReference>
<evidence type="ECO:0000313" key="9">
    <source>
        <dbReference type="EMBL" id="RLM16040.1"/>
    </source>
</evidence>
<dbReference type="SUPFAM" id="SSF52016">
    <property type="entry name" value="LeuD/IlvD-like"/>
    <property type="match status" value="1"/>
</dbReference>
<evidence type="ECO:0000256" key="5">
    <source>
        <dbReference type="ARBA" id="ARBA00022605"/>
    </source>
</evidence>
<dbReference type="InterPro" id="IPR015928">
    <property type="entry name" value="Aconitase/3IPM_dehydase_swvl"/>
</dbReference>
<dbReference type="PANTHER" id="PTHR43345">
    <property type="entry name" value="3-ISOPROPYLMALATE DEHYDRATASE SMALL SUBUNIT 2-RELATED-RELATED"/>
    <property type="match status" value="1"/>
</dbReference>
<reference evidence="9 10" key="1">
    <citation type="submission" date="2016-09" db="EMBL/GenBank/DDBJ databases">
        <authorList>
            <person name="Doonan J."/>
            <person name="Pachebat J.A."/>
            <person name="Golyshin P.N."/>
            <person name="Denman S."/>
            <person name="Mcdonald J.E."/>
        </authorList>
    </citation>
    <scope>NUCLEOTIDE SEQUENCE [LARGE SCALE GENOMIC DNA]</scope>
    <source>
        <strain evidence="9 10">FRB141</strain>
    </source>
</reference>
<dbReference type="InterPro" id="IPR050075">
    <property type="entry name" value="LeuD"/>
</dbReference>
<protein>
    <recommendedName>
        <fullName evidence="3">3-isopropylmalate dehydratase</fullName>
        <ecNumber evidence="3">4.2.1.33</ecNumber>
    </recommendedName>
</protein>
<feature type="domain" description="Aconitase A/isopropylmalate dehydratase small subunit swivel" evidence="8">
    <location>
        <begin position="44"/>
        <end position="110"/>
    </location>
</feature>
<accession>A0AAE8ENP1</accession>
<evidence type="ECO:0000256" key="4">
    <source>
        <dbReference type="ARBA" id="ARBA00022430"/>
    </source>
</evidence>
<dbReference type="GO" id="GO:0003861">
    <property type="term" value="F:3-isopropylmalate dehydratase activity"/>
    <property type="evidence" value="ECO:0007669"/>
    <property type="project" value="UniProtKB-EC"/>
</dbReference>
<name>A0AAE8ENP1_9GAMM</name>
<dbReference type="RefSeq" id="WP_095835447.1">
    <property type="nucleotide sequence ID" value="NZ_CP014137.1"/>
</dbReference>
<dbReference type="EC" id="4.2.1.33" evidence="3"/>
<comment type="caution">
    <text evidence="9">The sequence shown here is derived from an EMBL/GenBank/DDBJ whole genome shotgun (WGS) entry which is preliminary data.</text>
</comment>
<keyword evidence="5" id="KW-0028">Amino-acid biosynthesis</keyword>
<evidence type="ECO:0000256" key="2">
    <source>
        <dbReference type="ARBA" id="ARBA00004729"/>
    </source>
</evidence>
<dbReference type="Gene3D" id="3.20.19.10">
    <property type="entry name" value="Aconitase, domain 4"/>
    <property type="match status" value="1"/>
</dbReference>